<evidence type="ECO:0000313" key="2">
    <source>
        <dbReference type="Proteomes" id="UP000275408"/>
    </source>
</evidence>
<keyword evidence="2" id="KW-1185">Reference proteome</keyword>
<comment type="caution">
    <text evidence="1">The sequence shown here is derived from an EMBL/GenBank/DDBJ whole genome shotgun (WGS) entry which is preliminary data.</text>
</comment>
<accession>A0A3M6V238</accession>
<reference evidence="1 2" key="1">
    <citation type="journal article" date="2018" name="Sci. Rep.">
        <title>Comparative analysis of the Pocillopora damicornis genome highlights role of immune system in coral evolution.</title>
        <authorList>
            <person name="Cunning R."/>
            <person name="Bay R.A."/>
            <person name="Gillette P."/>
            <person name="Baker A.C."/>
            <person name="Traylor-Knowles N."/>
        </authorList>
    </citation>
    <scope>NUCLEOTIDE SEQUENCE [LARGE SCALE GENOMIC DNA]</scope>
    <source>
        <strain evidence="1">RSMAS</strain>
        <tissue evidence="1">Whole animal</tissue>
    </source>
</reference>
<dbReference type="Proteomes" id="UP000275408">
    <property type="component" value="Unassembled WGS sequence"/>
</dbReference>
<proteinExistence type="predicted"/>
<dbReference type="AlphaFoldDB" id="A0A3M6V238"/>
<evidence type="ECO:0000313" key="1">
    <source>
        <dbReference type="EMBL" id="RMX59991.1"/>
    </source>
</evidence>
<protein>
    <submittedName>
        <fullName evidence="1">Uncharacterized protein</fullName>
    </submittedName>
</protein>
<name>A0A3M6V238_POCDA</name>
<dbReference type="EMBL" id="RCHS01000253">
    <property type="protein sequence ID" value="RMX59991.1"/>
    <property type="molecule type" value="Genomic_DNA"/>
</dbReference>
<organism evidence="1 2">
    <name type="scientific">Pocillopora damicornis</name>
    <name type="common">Cauliflower coral</name>
    <name type="synonym">Millepora damicornis</name>
    <dbReference type="NCBI Taxonomy" id="46731"/>
    <lineage>
        <taxon>Eukaryota</taxon>
        <taxon>Metazoa</taxon>
        <taxon>Cnidaria</taxon>
        <taxon>Anthozoa</taxon>
        <taxon>Hexacorallia</taxon>
        <taxon>Scleractinia</taxon>
        <taxon>Astrocoeniina</taxon>
        <taxon>Pocilloporidae</taxon>
        <taxon>Pocillopora</taxon>
    </lineage>
</organism>
<sequence length="102" mass="11684">MAQRNVEWYSVHTNSVVLREMAQRNAEWYSVHTNGVALQFNFNGSLNIGGVREKSDFVCALDAMCQEAVRRETTEGSSIEFIGYRMLHHEQNGCTVSFTRHQ</sequence>
<gene>
    <name evidence="1" type="ORF">pdam_00001085</name>
</gene>